<comment type="caution">
    <text evidence="3">The sequence shown here is derived from an EMBL/GenBank/DDBJ whole genome shotgun (WGS) entry which is preliminary data.</text>
</comment>
<organism evidence="3 4">
    <name type="scientific">Hydrogenovibrio marinus</name>
    <dbReference type="NCBI Taxonomy" id="28885"/>
    <lineage>
        <taxon>Bacteria</taxon>
        <taxon>Pseudomonadati</taxon>
        <taxon>Pseudomonadota</taxon>
        <taxon>Gammaproteobacteria</taxon>
        <taxon>Thiotrichales</taxon>
        <taxon>Piscirickettsiaceae</taxon>
        <taxon>Hydrogenovibrio</taxon>
    </lineage>
</organism>
<keyword evidence="1" id="KW-1133">Transmembrane helix</keyword>
<dbReference type="PANTHER" id="PTHR38690">
    <property type="entry name" value="PROTEASE-RELATED"/>
    <property type="match status" value="1"/>
</dbReference>
<sequence>MRDWFYRISLIVVGVFVAYLLVMRAFITWVQYAPDTAISFVETVTQSQIHVDSIQADQNWLGADFQINGLKYDDASTHLALQRLSGDVNIFAPWIPQLKYGNHLELSGLTVLLSGGADTNVSDVDWQNLPTYVKSWRLQKLWKSIKVDNAQLTFNQAKPFTVDVKLFQSFFGLRWSFVGLLEVMTGQKIANELQVKGDFSTNLWNVPQEGEGSVSILKPVSLDDVYHFASTKVTSKLPKGEMVGDIKFRLQDGRLKRLRTYLTIQDLSWPAHDRLLPKSIGVTLRLKSKTDFIAGPYTDWVFELEKLRFDDQYVQTISPVYLSLTQNQNLSFSAEKFKLHEIKPLFDVVLHSIEYQGVGKELKSLELNQLHGVFNFKTASLSKLSFQLPAVQLEPQDGIPGLSISNLSFVKDHDKVQIRTLDPVKLSSKYIKSEPIKFTFAKPIQLTVSQGGGDENLWTLDKVSFAIDDMPATLRATSLLGGGVDATATIVPGTVEKVKSYLPYSIMSKPLENWLKSALVSGDDVHGTAHFKGKLDDFPFRKGPGFFKAEAYVKNTELKFQPTWPSVKDFAAKLEFTPYNLKITSAKAKLMDVDASNVEVNINNLDSKNIAVDISGDADADAQGALSFINNTPLTGKLGIKEFLDSQLVAHGKVHVGLKKIWVPVYGFDKKTESVNGDVTLTDVNANLFDTIDLQNLNGKLNFTESKVESAKPISGQAMGGGLTLDVKTEKGQVDLQSHGDAVLNNQYLQGALPWTTRVVIPLKKSEPVKVITSAALEQVKSLLPSPLEVFAATADHKKSFQLDLTIQKQLVRAKGIVAGNAKFYADWDTDKSTPKNLRLVLGDQSVGFPMPVKGYSVRGAISSLDVDDWSDLLSNAKRSTKPSAVVVWQASDLKVNKLVLGGYDFNHVNMNWDSVKRPSQKEKFLAFNLKADETALVMTKSASDAFNVDVAFLKIKTKRQIEEKGKRQAPDLASIADKPSVEPKCATHENPINLPKIHFTGTNIEVDDRLVSKLSFDLSDSDKEIVLSKLNADFSRLHTVLSGEYRFDKQANLSSLDGNIHASNVEQLSNLLGIKKGFKGKDGQLGMKVTWAGAYDCYSPITIKGTIDFSLKNGVIVNAEPGIARVLGLLSFDSLARRLKLDVSDVTDKGLAYDSIKGNGQFNRGVFDLEKLELKAPAASANVFGQINLIQKDMSLKADITPAIGESIPALVALSGVANPLAGLAAYAFLKVVPIVNDDLVTYRYEVSGTFDKPIIKERGLSLDLLKLKSKPTSKEDSILESQ</sequence>
<name>A0A067A2R4_HYDMR</name>
<proteinExistence type="predicted"/>
<evidence type="ECO:0000259" key="2">
    <source>
        <dbReference type="Pfam" id="PF13116"/>
    </source>
</evidence>
<evidence type="ECO:0000313" key="4">
    <source>
        <dbReference type="Proteomes" id="UP000027341"/>
    </source>
</evidence>
<dbReference type="InterPro" id="IPR025263">
    <property type="entry name" value="YhdP_central"/>
</dbReference>
<keyword evidence="1" id="KW-0812">Transmembrane</keyword>
<gene>
    <name evidence="3" type="ORF">EI16_10335</name>
</gene>
<feature type="transmembrane region" description="Helical" evidence="1">
    <location>
        <begin position="7"/>
        <end position="30"/>
    </location>
</feature>
<dbReference type="EMBL" id="JMIU01000001">
    <property type="protein sequence ID" value="KDN96640.1"/>
    <property type="molecule type" value="Genomic_DNA"/>
</dbReference>
<feature type="domain" description="YhdP central" evidence="2">
    <location>
        <begin position="4"/>
        <end position="1257"/>
    </location>
</feature>
<keyword evidence="1" id="KW-0472">Membrane</keyword>
<dbReference type="InterPro" id="IPR011836">
    <property type="entry name" value="YhdP"/>
</dbReference>
<accession>A0A067A2R4</accession>
<protein>
    <recommendedName>
        <fullName evidence="2">YhdP central domain-containing protein</fullName>
    </recommendedName>
</protein>
<dbReference type="Pfam" id="PF13116">
    <property type="entry name" value="YhdP"/>
    <property type="match status" value="1"/>
</dbReference>
<reference evidence="3 4" key="1">
    <citation type="submission" date="2014-04" db="EMBL/GenBank/DDBJ databases">
        <title>Draft genome sequence of Hydrogenovibrio marinus MH-110, a model organism for aerobic H2 metabolism.</title>
        <authorList>
            <person name="Cha H.J."/>
            <person name="Jo B.H."/>
            <person name="Hwang B.H."/>
        </authorList>
    </citation>
    <scope>NUCLEOTIDE SEQUENCE [LARGE SCALE GENOMIC DNA]</scope>
    <source>
        <strain evidence="3 4">MH-110</strain>
    </source>
</reference>
<evidence type="ECO:0000313" key="3">
    <source>
        <dbReference type="EMBL" id="KDN96640.1"/>
    </source>
</evidence>
<dbReference type="PANTHER" id="PTHR38690:SF1">
    <property type="entry name" value="PROTEASE"/>
    <property type="match status" value="1"/>
</dbReference>
<dbReference type="Proteomes" id="UP000027341">
    <property type="component" value="Unassembled WGS sequence"/>
</dbReference>
<dbReference type="STRING" id="28885.EI16_10335"/>
<evidence type="ECO:0000256" key="1">
    <source>
        <dbReference type="SAM" id="Phobius"/>
    </source>
</evidence>
<dbReference type="RefSeq" id="WP_029913216.1">
    <property type="nucleotide sequence ID" value="NZ_AP020335.1"/>
</dbReference>
<keyword evidence="4" id="KW-1185">Reference proteome</keyword>